<keyword evidence="2" id="KW-1185">Reference proteome</keyword>
<name>A0A087M701_9HYPH</name>
<evidence type="ECO:0000313" key="2">
    <source>
        <dbReference type="Proteomes" id="UP000028981"/>
    </source>
</evidence>
<dbReference type="STRING" id="46914.JP75_00385"/>
<comment type="caution">
    <text evidence="1">The sequence shown here is derived from an EMBL/GenBank/DDBJ whole genome shotgun (WGS) entry which is preliminary data.</text>
</comment>
<dbReference type="AlphaFoldDB" id="A0A087M701"/>
<accession>A0A087M701</accession>
<dbReference type="EMBL" id="JQGC01000001">
    <property type="protein sequence ID" value="KFL32654.1"/>
    <property type="molecule type" value="Genomic_DNA"/>
</dbReference>
<reference evidence="1 2" key="1">
    <citation type="submission" date="2014-08" db="EMBL/GenBank/DDBJ databases">
        <authorList>
            <person name="Hassan Y.I."/>
            <person name="Lepp D."/>
            <person name="Zhou T."/>
        </authorList>
    </citation>
    <scope>NUCLEOTIDE SEQUENCE [LARGE SCALE GENOMIC DNA]</scope>
    <source>
        <strain evidence="1 2">IFO13584</strain>
    </source>
</reference>
<dbReference type="RefSeq" id="WP_035077599.1">
    <property type="nucleotide sequence ID" value="NZ_JQGC01000001.1"/>
</dbReference>
<gene>
    <name evidence="1" type="ORF">JP75_00385</name>
</gene>
<evidence type="ECO:0000313" key="1">
    <source>
        <dbReference type="EMBL" id="KFL32654.1"/>
    </source>
</evidence>
<protein>
    <submittedName>
        <fullName evidence="1">Uncharacterized protein</fullName>
    </submittedName>
</protein>
<sequence length="82" mass="9228">MTTIDYAAAADFYPGRTSRRSQGLHYRRFASAAEAVQFVAEEMEPAFLKGSLLEVDEQRFEGADILALYAHRSFPLARRKAS</sequence>
<dbReference type="OrthoDB" id="8445391at2"/>
<organism evidence="1 2">
    <name type="scientific">Devosia riboflavina</name>
    <dbReference type="NCBI Taxonomy" id="46914"/>
    <lineage>
        <taxon>Bacteria</taxon>
        <taxon>Pseudomonadati</taxon>
        <taxon>Pseudomonadota</taxon>
        <taxon>Alphaproteobacteria</taxon>
        <taxon>Hyphomicrobiales</taxon>
        <taxon>Devosiaceae</taxon>
        <taxon>Devosia</taxon>
    </lineage>
</organism>
<dbReference type="Proteomes" id="UP000028981">
    <property type="component" value="Unassembled WGS sequence"/>
</dbReference>
<proteinExistence type="predicted"/>